<accession>A0ABQ5PYY7</accession>
<name>A0ABQ5PYY7_9BACT</name>
<evidence type="ECO:0000313" key="2">
    <source>
        <dbReference type="EMBL" id="GLH67602.1"/>
    </source>
</evidence>
<sequence>MPHTFTIPLLRASIWSQEGPEVRSPFLDRASGPPDVAYLDPLIRRRLSPLGRAMLHCAHRAAGDRGPMPSVFTSRHGEAVRTVPVLEDLAQGLLPSPTQFSMNVHNATAGIWSIARRDPSPSSSLAAGPESFAWGLVEAQAIHAADPGRPVLFVHGDAPLPPLLADFDEAPRPLHALALLIGLPAIHHLILTWSPEDRPPEVDGSREGPDALAFEVPGGPWVTGAWAWRVA</sequence>
<dbReference type="RefSeq" id="WP_285608830.1">
    <property type="nucleotide sequence ID" value="NZ_BSDC01000002.1"/>
</dbReference>
<dbReference type="Pfam" id="PF13723">
    <property type="entry name" value="Ketoacyl-synt_2"/>
    <property type="match status" value="1"/>
</dbReference>
<dbReference type="EMBL" id="BSDC01000002">
    <property type="protein sequence ID" value="GLH67602.1"/>
    <property type="molecule type" value="Genomic_DNA"/>
</dbReference>
<dbReference type="InterPro" id="IPR014030">
    <property type="entry name" value="Ketoacyl_synth_N"/>
</dbReference>
<dbReference type="Proteomes" id="UP001165044">
    <property type="component" value="Unassembled WGS sequence"/>
</dbReference>
<comment type="caution">
    <text evidence="2">The sequence shown here is derived from an EMBL/GenBank/DDBJ whole genome shotgun (WGS) entry which is preliminary data.</text>
</comment>
<feature type="domain" description="Beta-ketoacyl synthase-like N-terminal" evidence="1">
    <location>
        <begin position="27"/>
        <end position="194"/>
    </location>
</feature>
<reference evidence="2" key="1">
    <citation type="journal article" date="2023" name="Antonie Van Leeuwenhoek">
        <title>Mesoterricola silvestris gen. nov., sp. nov., Mesoterricola sediminis sp. nov., Geothrix oryzae sp. nov., Geothrix edaphica sp. nov., Geothrix rubra sp. nov., and Geothrix limicola sp. nov., six novel members of Acidobacteriota isolated from soils.</title>
        <authorList>
            <person name="Itoh H."/>
            <person name="Sugisawa Y."/>
            <person name="Mise K."/>
            <person name="Xu Z."/>
            <person name="Kuniyasu M."/>
            <person name="Ushijima N."/>
            <person name="Kawano K."/>
            <person name="Kobayashi E."/>
            <person name="Shiratori Y."/>
            <person name="Masuda Y."/>
            <person name="Senoo K."/>
        </authorList>
    </citation>
    <scope>NUCLEOTIDE SEQUENCE</scope>
    <source>
        <strain evidence="2">Red802</strain>
    </source>
</reference>
<keyword evidence="3" id="KW-1185">Reference proteome</keyword>
<protein>
    <recommendedName>
        <fullName evidence="1">Beta-ketoacyl synthase-like N-terminal domain-containing protein</fullName>
    </recommendedName>
</protein>
<evidence type="ECO:0000259" key="1">
    <source>
        <dbReference type="Pfam" id="PF13723"/>
    </source>
</evidence>
<organism evidence="2 3">
    <name type="scientific">Geothrix edaphica</name>
    <dbReference type="NCBI Taxonomy" id="2927976"/>
    <lineage>
        <taxon>Bacteria</taxon>
        <taxon>Pseudomonadati</taxon>
        <taxon>Acidobacteriota</taxon>
        <taxon>Holophagae</taxon>
        <taxon>Holophagales</taxon>
        <taxon>Holophagaceae</taxon>
        <taxon>Geothrix</taxon>
    </lineage>
</organism>
<gene>
    <name evidence="2" type="ORF">GETHED_19660</name>
</gene>
<evidence type="ECO:0000313" key="3">
    <source>
        <dbReference type="Proteomes" id="UP001165044"/>
    </source>
</evidence>
<proteinExistence type="predicted"/>